<feature type="region of interest" description="Disordered" evidence="3">
    <location>
        <begin position="338"/>
        <end position="363"/>
    </location>
</feature>
<keyword evidence="2" id="KW-0378">Hydrolase</keyword>
<dbReference type="GO" id="GO:0016787">
    <property type="term" value="F:hydrolase activity"/>
    <property type="evidence" value="ECO:0007669"/>
    <property type="project" value="UniProtKB-KW"/>
</dbReference>
<dbReference type="SUPFAM" id="SSF52499">
    <property type="entry name" value="Isochorismatase-like hydrolases"/>
    <property type="match status" value="1"/>
</dbReference>
<dbReference type="Gene3D" id="3.40.30.10">
    <property type="entry name" value="Glutaredoxin"/>
    <property type="match status" value="1"/>
</dbReference>
<dbReference type="InterPro" id="IPR036249">
    <property type="entry name" value="Thioredoxin-like_sf"/>
</dbReference>
<dbReference type="InterPro" id="IPR050272">
    <property type="entry name" value="Isochorismatase-like_hydrls"/>
</dbReference>
<evidence type="ECO:0000313" key="6">
    <source>
        <dbReference type="EMBL" id="OAX81672.1"/>
    </source>
</evidence>
<dbReference type="Pfam" id="PF13417">
    <property type="entry name" value="GST_N_3"/>
    <property type="match status" value="1"/>
</dbReference>
<comment type="similarity">
    <text evidence="1">Belongs to the isochorismatase family.</text>
</comment>
<evidence type="ECO:0008006" key="8">
    <source>
        <dbReference type="Google" id="ProtNLM"/>
    </source>
</evidence>
<name>A0A1B7NY17_9EURO</name>
<keyword evidence="7" id="KW-1185">Reference proteome</keyword>
<dbReference type="EMBL" id="LGUA01000431">
    <property type="protein sequence ID" value="OAX81672.1"/>
    <property type="molecule type" value="Genomic_DNA"/>
</dbReference>
<protein>
    <recommendedName>
        <fullName evidence="8">Isochorismatase-like domain-containing protein</fullName>
    </recommendedName>
</protein>
<dbReference type="PROSITE" id="PS50404">
    <property type="entry name" value="GST_NTER"/>
    <property type="match status" value="1"/>
</dbReference>
<reference evidence="6 7" key="1">
    <citation type="submission" date="2015-07" db="EMBL/GenBank/DDBJ databases">
        <title>Emmonsia species relationships and genome sequence.</title>
        <authorList>
            <person name="Cuomo C.A."/>
            <person name="Schwartz I.S."/>
            <person name="Kenyon C."/>
            <person name="de Hoog G.S."/>
            <person name="Govender N.P."/>
            <person name="Botha A."/>
            <person name="Moreno L."/>
            <person name="de Vries M."/>
            <person name="Munoz J.F."/>
            <person name="Stielow J.B."/>
        </authorList>
    </citation>
    <scope>NUCLEOTIDE SEQUENCE [LARGE SCALE GENOMIC DNA]</scope>
    <source>
        <strain evidence="6 7">CBS 136260</strain>
    </source>
</reference>
<proteinExistence type="inferred from homology"/>
<dbReference type="PROSITE" id="PS50405">
    <property type="entry name" value="GST_CTER"/>
    <property type="match status" value="1"/>
</dbReference>
<dbReference type="PANTHER" id="PTHR43540">
    <property type="entry name" value="PEROXYUREIDOACRYLATE/UREIDOACRYLATE AMIDOHYDROLASE-RELATED"/>
    <property type="match status" value="1"/>
</dbReference>
<dbReference type="InterPro" id="IPR004045">
    <property type="entry name" value="Glutathione_S-Trfase_N"/>
</dbReference>
<evidence type="ECO:0000256" key="3">
    <source>
        <dbReference type="SAM" id="MobiDB-lite"/>
    </source>
</evidence>
<evidence type="ECO:0000259" key="4">
    <source>
        <dbReference type="PROSITE" id="PS50404"/>
    </source>
</evidence>
<evidence type="ECO:0000256" key="1">
    <source>
        <dbReference type="ARBA" id="ARBA00006336"/>
    </source>
</evidence>
<gene>
    <name evidence="6" type="ORF">ACJ72_03986</name>
</gene>
<accession>A0A1B7NY17</accession>
<dbReference type="PANTHER" id="PTHR43540:SF6">
    <property type="entry name" value="ISOCHORISMATASE-LIKE DOMAIN-CONTAINING PROTEIN"/>
    <property type="match status" value="1"/>
</dbReference>
<feature type="domain" description="GST C-terminal" evidence="5">
    <location>
        <begin position="397"/>
        <end position="523"/>
    </location>
</feature>
<dbReference type="SUPFAM" id="SSF52833">
    <property type="entry name" value="Thioredoxin-like"/>
    <property type="match status" value="1"/>
</dbReference>
<dbReference type="InterPro" id="IPR010987">
    <property type="entry name" value="Glutathione-S-Trfase_C-like"/>
</dbReference>
<dbReference type="Gene3D" id="1.20.1050.10">
    <property type="match status" value="1"/>
</dbReference>
<dbReference type="Proteomes" id="UP000091918">
    <property type="component" value="Unassembled WGS sequence"/>
</dbReference>
<dbReference type="Pfam" id="PF13410">
    <property type="entry name" value="GST_C_2"/>
    <property type="match status" value="1"/>
</dbReference>
<dbReference type="Pfam" id="PF00857">
    <property type="entry name" value="Isochorismatase"/>
    <property type="match status" value="1"/>
</dbReference>
<dbReference type="AlphaFoldDB" id="A0A1B7NY17"/>
<dbReference type="InterPro" id="IPR036380">
    <property type="entry name" value="Isochorismatase-like_sf"/>
</dbReference>
<dbReference type="CDD" id="cd00570">
    <property type="entry name" value="GST_N_family"/>
    <property type="match status" value="1"/>
</dbReference>
<organism evidence="6 7">
    <name type="scientific">Emergomyces africanus</name>
    <dbReference type="NCBI Taxonomy" id="1955775"/>
    <lineage>
        <taxon>Eukaryota</taxon>
        <taxon>Fungi</taxon>
        <taxon>Dikarya</taxon>
        <taxon>Ascomycota</taxon>
        <taxon>Pezizomycotina</taxon>
        <taxon>Eurotiomycetes</taxon>
        <taxon>Eurotiomycetidae</taxon>
        <taxon>Onygenales</taxon>
        <taxon>Ajellomycetaceae</taxon>
        <taxon>Emergomyces</taxon>
    </lineage>
</organism>
<feature type="compositionally biased region" description="Low complexity" evidence="3">
    <location>
        <begin position="338"/>
        <end position="347"/>
    </location>
</feature>
<evidence type="ECO:0000259" key="5">
    <source>
        <dbReference type="PROSITE" id="PS50405"/>
    </source>
</evidence>
<dbReference type="OrthoDB" id="167809at2759"/>
<dbReference type="Gene3D" id="3.40.50.850">
    <property type="entry name" value="Isochorismatase-like"/>
    <property type="match status" value="1"/>
</dbReference>
<dbReference type="SUPFAM" id="SSF47616">
    <property type="entry name" value="GST C-terminal domain-like"/>
    <property type="match status" value="1"/>
</dbReference>
<dbReference type="CDD" id="cd00431">
    <property type="entry name" value="cysteine_hydrolases"/>
    <property type="match status" value="1"/>
</dbReference>
<feature type="region of interest" description="Disordered" evidence="3">
    <location>
        <begin position="77"/>
        <end position="98"/>
    </location>
</feature>
<evidence type="ECO:0000256" key="2">
    <source>
        <dbReference type="ARBA" id="ARBA00022801"/>
    </source>
</evidence>
<dbReference type="CDD" id="cd00299">
    <property type="entry name" value="GST_C_family"/>
    <property type="match status" value="1"/>
</dbReference>
<feature type="domain" description="GST N-terminal" evidence="4">
    <location>
        <begin position="249"/>
        <end position="335"/>
    </location>
</feature>
<comment type="caution">
    <text evidence="6">The sequence shown here is derived from an EMBL/GenBank/DDBJ whole genome shotgun (WGS) entry which is preliminary data.</text>
</comment>
<sequence>MKALVLIDLQNEFLDGEKGRFTIPDSSKIPLLENIRNLMPAFRSHGCSNAGQLGEIQTPSDNLIIWVRAEYSGSKTTTSTVDEFSTDDEAQAGGGDGNSHFLTGTHAGKTPCCSPGSHGSEFYPSITPLIDTTKDVILTKSWFSAFKETGLEDLLRARNVDEVYFAGLLSNVCILASVTDSIQHGATSWKTHVVVDCLGYLREKSHAAALAKLSTLTLIPNPFNKNDHQEEVAETVSSPPIVTSTFFHPHTALYYVNGSIPSWRVQLALHHKQIPTNNIRMYVMRTPKPTRTPAFLAINPRGKAPVFVDNDPARTRTYESLAILLYIEEYYSPSVATATTTTTSTSTGCNSNPDESLKRSPAPLLLPPREQRQKRADVLCLMQESEDMHSTYDALEDAYWAAKAEQHCMDDNSTLTPTSVRFERFVTCERPNLIQAIHDELAFWETHIATAHAAGKSFMAGTDSLSLADCAFYPILAYMVHRGFVFTERFQGLERYYEDMMGLECVKRARPEGWGDGRRRGKMNVFGGI</sequence>
<evidence type="ECO:0000313" key="7">
    <source>
        <dbReference type="Proteomes" id="UP000091918"/>
    </source>
</evidence>
<dbReference type="STRING" id="1658172.A0A1B7NY17"/>
<dbReference type="InterPro" id="IPR036282">
    <property type="entry name" value="Glutathione-S-Trfase_C_sf"/>
</dbReference>
<dbReference type="InterPro" id="IPR000868">
    <property type="entry name" value="Isochorismatase-like_dom"/>
</dbReference>